<sequence>MFNLNYYNMRTDSTLGINFFVRKKRNDPNMYDIYLRVTVKKMRAEVSLKRCIKVCNWDKKRGKAFPRNKTLEDLNAYLDTVYGEILNVHRELHMERKLITAKSIKARYVGEDEMNHTLLELFDYHNRNMVNALKPGTMKNYYSTEKYLKSFITAKLKTNDVLLGELKHKFILDFENYIRTYKPKKNRKTCSNNGTMKHLERLMKVTKLGVRLEWMDKDPFRNFKLRFDKFDRKYLTQREINLIEDTTFRSIGKERVKDVFLFSCYTGLTFMDIKLLTKDNVSRGIDGNYWIYTKRIKTDEPLKIPMLPRAVEIMKKYESTPQAGIGLLPVYSNQKTNAYLKEIIKACGIYKNISFHTARHTFATTVTLSNGVPIETVSKMLGHTKLSTTQIYARVLENKIGEDMQHLMDKMGFSNKQRAVAE</sequence>
<dbReference type="GO" id="GO:0015074">
    <property type="term" value="P:DNA integration"/>
    <property type="evidence" value="ECO:0007669"/>
    <property type="project" value="InterPro"/>
</dbReference>
<keyword evidence="3" id="KW-0233">DNA recombination</keyword>
<feature type="domain" description="Tyr recombinase" evidence="4">
    <location>
        <begin position="230"/>
        <end position="409"/>
    </location>
</feature>
<accession>A0AA48KPJ7</accession>
<dbReference type="Gene3D" id="1.10.443.10">
    <property type="entry name" value="Intergrase catalytic core"/>
    <property type="match status" value="1"/>
</dbReference>
<comment type="similarity">
    <text evidence="1">Belongs to the 'phage' integrase family.</text>
</comment>
<evidence type="ECO:0000259" key="4">
    <source>
        <dbReference type="PROSITE" id="PS51898"/>
    </source>
</evidence>
<dbReference type="InterPro" id="IPR035386">
    <property type="entry name" value="Arm-DNA-bind_5"/>
</dbReference>
<dbReference type="PANTHER" id="PTHR30349:SF64">
    <property type="entry name" value="PROPHAGE INTEGRASE INTD-RELATED"/>
    <property type="match status" value="1"/>
</dbReference>
<evidence type="ECO:0000313" key="5">
    <source>
        <dbReference type="EMBL" id="BDW93290.1"/>
    </source>
</evidence>
<dbReference type="InterPro" id="IPR010998">
    <property type="entry name" value="Integrase_recombinase_N"/>
</dbReference>
<organism evidence="5 6">
    <name type="scientific">Flagellimonas marinaquae</name>
    <dbReference type="NCBI Taxonomy" id="254955"/>
    <lineage>
        <taxon>Bacteria</taxon>
        <taxon>Pseudomonadati</taxon>
        <taxon>Bacteroidota</taxon>
        <taxon>Flavobacteriia</taxon>
        <taxon>Flavobacteriales</taxon>
        <taxon>Flavobacteriaceae</taxon>
        <taxon>Flagellimonas</taxon>
    </lineage>
</organism>
<evidence type="ECO:0000256" key="3">
    <source>
        <dbReference type="ARBA" id="ARBA00023172"/>
    </source>
</evidence>
<keyword evidence="6" id="KW-1185">Reference proteome</keyword>
<dbReference type="Pfam" id="PF13102">
    <property type="entry name" value="Phage_int_SAM_5"/>
    <property type="match status" value="1"/>
</dbReference>
<dbReference type="InterPro" id="IPR002104">
    <property type="entry name" value="Integrase_catalytic"/>
</dbReference>
<name>A0AA48KPJ7_9FLAO</name>
<keyword evidence="2" id="KW-0238">DNA-binding</keyword>
<dbReference type="Pfam" id="PF00589">
    <property type="entry name" value="Phage_integrase"/>
    <property type="match status" value="1"/>
</dbReference>
<reference evidence="5 6" key="1">
    <citation type="submission" date="2023-01" db="EMBL/GenBank/DDBJ databases">
        <title>Complete genome sequence of Muricauda aquimarina strain IFOP_LL357.</title>
        <authorList>
            <person name="Gajardo G."/>
            <person name="Ueki S."/>
            <person name="Maruyama F."/>
        </authorList>
    </citation>
    <scope>NUCLEOTIDE SEQUENCE [LARGE SCALE GENOMIC DNA]</scope>
    <source>
        <strain evidence="5 6">IFOP_LL357</strain>
    </source>
</reference>
<protein>
    <submittedName>
        <fullName evidence="5">Transposase</fullName>
    </submittedName>
</protein>
<dbReference type="Gene3D" id="1.10.150.130">
    <property type="match status" value="1"/>
</dbReference>
<dbReference type="AlphaFoldDB" id="A0AA48KPJ7"/>
<dbReference type="PROSITE" id="PS51898">
    <property type="entry name" value="TYR_RECOMBINASE"/>
    <property type="match status" value="1"/>
</dbReference>
<dbReference type="PANTHER" id="PTHR30349">
    <property type="entry name" value="PHAGE INTEGRASE-RELATED"/>
    <property type="match status" value="1"/>
</dbReference>
<dbReference type="GO" id="GO:0003677">
    <property type="term" value="F:DNA binding"/>
    <property type="evidence" value="ECO:0007669"/>
    <property type="project" value="UniProtKB-KW"/>
</dbReference>
<dbReference type="CDD" id="cd01185">
    <property type="entry name" value="INTN1_C_like"/>
    <property type="match status" value="1"/>
</dbReference>
<dbReference type="InterPro" id="IPR025269">
    <property type="entry name" value="SAM-like_dom"/>
</dbReference>
<dbReference type="Pfam" id="PF17293">
    <property type="entry name" value="Arm-DNA-bind_5"/>
    <property type="match status" value="1"/>
</dbReference>
<evidence type="ECO:0000313" key="6">
    <source>
        <dbReference type="Proteomes" id="UP001330184"/>
    </source>
</evidence>
<dbReference type="InterPro" id="IPR011010">
    <property type="entry name" value="DNA_brk_join_enz"/>
</dbReference>
<dbReference type="EMBL" id="AP027268">
    <property type="protein sequence ID" value="BDW93290.1"/>
    <property type="molecule type" value="Genomic_DNA"/>
</dbReference>
<proteinExistence type="inferred from homology"/>
<evidence type="ECO:0000256" key="1">
    <source>
        <dbReference type="ARBA" id="ARBA00008857"/>
    </source>
</evidence>
<dbReference type="GO" id="GO:0006310">
    <property type="term" value="P:DNA recombination"/>
    <property type="evidence" value="ECO:0007669"/>
    <property type="project" value="UniProtKB-KW"/>
</dbReference>
<gene>
    <name evidence="5" type="ORF">MACH07_21220</name>
</gene>
<dbReference type="SUPFAM" id="SSF56349">
    <property type="entry name" value="DNA breaking-rejoining enzymes"/>
    <property type="match status" value="1"/>
</dbReference>
<dbReference type="InterPro" id="IPR013762">
    <property type="entry name" value="Integrase-like_cat_sf"/>
</dbReference>
<evidence type="ECO:0000256" key="2">
    <source>
        <dbReference type="ARBA" id="ARBA00023125"/>
    </source>
</evidence>
<dbReference type="Proteomes" id="UP001330184">
    <property type="component" value="Chromosome"/>
</dbReference>
<dbReference type="InterPro" id="IPR050090">
    <property type="entry name" value="Tyrosine_recombinase_XerCD"/>
</dbReference>